<keyword evidence="2" id="KW-0812">Transmembrane</keyword>
<dbReference type="OrthoDB" id="6100356at2"/>
<feature type="coiled-coil region" evidence="1">
    <location>
        <begin position="144"/>
        <end position="208"/>
    </location>
</feature>
<organism evidence="3 4">
    <name type="scientific">Pseudomonas cedrina subsp. cedrina</name>
    <dbReference type="NCBI Taxonomy" id="76762"/>
    <lineage>
        <taxon>Bacteria</taxon>
        <taxon>Pseudomonadati</taxon>
        <taxon>Pseudomonadota</taxon>
        <taxon>Gammaproteobacteria</taxon>
        <taxon>Pseudomonadales</taxon>
        <taxon>Pseudomonadaceae</taxon>
        <taxon>Pseudomonas</taxon>
    </lineage>
</organism>
<keyword evidence="1" id="KW-0175">Coiled coil</keyword>
<feature type="transmembrane region" description="Helical" evidence="2">
    <location>
        <begin position="23"/>
        <end position="44"/>
    </location>
</feature>
<evidence type="ECO:0000256" key="2">
    <source>
        <dbReference type="SAM" id="Phobius"/>
    </source>
</evidence>
<keyword evidence="2" id="KW-0472">Membrane</keyword>
<gene>
    <name evidence="3" type="ORF">BLL36_02495</name>
</gene>
<name>A0A1V2KKE9_PSECE</name>
<comment type="caution">
    <text evidence="3">The sequence shown here is derived from an EMBL/GenBank/DDBJ whole genome shotgun (WGS) entry which is preliminary data.</text>
</comment>
<evidence type="ECO:0000313" key="3">
    <source>
        <dbReference type="EMBL" id="ONH57556.1"/>
    </source>
</evidence>
<dbReference type="EMBL" id="MNPW01000001">
    <property type="protein sequence ID" value="ONH57556.1"/>
    <property type="molecule type" value="Genomic_DNA"/>
</dbReference>
<feature type="transmembrane region" description="Helical" evidence="2">
    <location>
        <begin position="65"/>
        <end position="89"/>
    </location>
</feature>
<evidence type="ECO:0000313" key="4">
    <source>
        <dbReference type="Proteomes" id="UP000189295"/>
    </source>
</evidence>
<keyword evidence="2" id="KW-1133">Transmembrane helix</keyword>
<reference evidence="3 4" key="1">
    <citation type="submission" date="2016-10" db="EMBL/GenBank/DDBJ databases">
        <title>Pseudomonas lactis sp. nov. and Pseudomonas paralactis sp. nov., isolated from bovine raw milk.</title>
        <authorList>
            <person name="Von Neubeck M."/>
            <person name="Huptas C."/>
            <person name="Glueck C."/>
            <person name="Krewinkel M."/>
            <person name="Stoeckel M."/>
            <person name="Stressler T."/>
            <person name="Fischer L."/>
            <person name="Hinrichs J."/>
            <person name="Scherer S."/>
            <person name="Wenning M."/>
        </authorList>
    </citation>
    <scope>NUCLEOTIDE SEQUENCE [LARGE SCALE GENOMIC DNA]</scope>
    <source>
        <strain evidence="3 4">DSM 17516</strain>
    </source>
</reference>
<sequence length="448" mass="49964">MKFLDDIMQSISGNTKTKVEDPFIGAFIGAWIVCNWSHLAILIWGDGTATERINALGKYFKETDIIGLNTILIIPLCMALLFLFAFPWASLALKSIQKFANERLHQQAISIEVGKVKQQEILNKQKLLADPDKKFLEQNVQLDIDRRKETIEQLRLRSVRLKEKAEAAIAVSEAATASAAEAKSRANQAELEEEKKQKNAALERQRFNVASAQLKSAQASNRFPSSYSFMLAIEESLKADGVQLSLAGLGEIVAMIFGYEDFHSLVHDENFNNEKLSQVSYIYYDPKKFASSLETIVQDEGTDNENLGPDLLFDHVISVFEDLEYKLLTEDQVEEVCRDICESLKYDLLNGDEFSGPIAESDTIFDEIEIGELDSIAFDDGLNVTFTGSASGSHRRDDDVPGRDIGFNIEIKNTVLLGTRALGKFELGEVSASLIDYDYEGEDEGDAP</sequence>
<dbReference type="AlphaFoldDB" id="A0A1V2KKE9"/>
<accession>A0A1V2KKE9</accession>
<proteinExistence type="predicted"/>
<dbReference type="RefSeq" id="WP_076949889.1">
    <property type="nucleotide sequence ID" value="NZ_MNPW01000001.1"/>
</dbReference>
<protein>
    <submittedName>
        <fullName evidence="3">Uncharacterized protein</fullName>
    </submittedName>
</protein>
<evidence type="ECO:0000256" key="1">
    <source>
        <dbReference type="SAM" id="Coils"/>
    </source>
</evidence>
<dbReference type="Proteomes" id="UP000189295">
    <property type="component" value="Unassembled WGS sequence"/>
</dbReference>